<sequence>MAAPYMGTLRFSMNSLGCCHIAYGSAWKAKSQLLKATKVHEALAGHHRSVPQDVLVSRVCHILNIHNIGDASFEYRS</sequence>
<evidence type="ECO:0000313" key="1">
    <source>
        <dbReference type="Proteomes" id="UP000887564"/>
    </source>
</evidence>
<dbReference type="WBParaSite" id="PEQ_0000328501-mRNA-1">
    <property type="protein sequence ID" value="PEQ_0000328501-mRNA-1"/>
    <property type="gene ID" value="PEQ_0000328501"/>
</dbReference>
<organism evidence="1 2">
    <name type="scientific">Parascaris equorum</name>
    <name type="common">Equine roundworm</name>
    <dbReference type="NCBI Taxonomy" id="6256"/>
    <lineage>
        <taxon>Eukaryota</taxon>
        <taxon>Metazoa</taxon>
        <taxon>Ecdysozoa</taxon>
        <taxon>Nematoda</taxon>
        <taxon>Chromadorea</taxon>
        <taxon>Rhabditida</taxon>
        <taxon>Spirurina</taxon>
        <taxon>Ascaridomorpha</taxon>
        <taxon>Ascaridoidea</taxon>
        <taxon>Ascarididae</taxon>
        <taxon>Parascaris</taxon>
    </lineage>
</organism>
<evidence type="ECO:0000313" key="2">
    <source>
        <dbReference type="WBParaSite" id="PEQ_0000328501-mRNA-1"/>
    </source>
</evidence>
<dbReference type="Proteomes" id="UP000887564">
    <property type="component" value="Unplaced"/>
</dbReference>
<proteinExistence type="predicted"/>
<dbReference type="AlphaFoldDB" id="A0A914RN20"/>
<keyword evidence="1" id="KW-1185">Reference proteome</keyword>
<accession>A0A914RN20</accession>
<name>A0A914RN20_PAREQ</name>
<protein>
    <submittedName>
        <fullName evidence="2">Uncharacterized protein</fullName>
    </submittedName>
</protein>
<reference evidence="2" key="1">
    <citation type="submission" date="2022-11" db="UniProtKB">
        <authorList>
            <consortium name="WormBaseParasite"/>
        </authorList>
    </citation>
    <scope>IDENTIFICATION</scope>
</reference>